<reference evidence="1 2" key="1">
    <citation type="journal article" date="2018" name="Cell">
        <title>The Chara Genome: Secondary Complexity and Implications for Plant Terrestrialization.</title>
        <authorList>
            <person name="Nishiyama T."/>
            <person name="Sakayama H."/>
            <person name="Vries J.D."/>
            <person name="Buschmann H."/>
            <person name="Saint-Marcoux D."/>
            <person name="Ullrich K.K."/>
            <person name="Haas F.B."/>
            <person name="Vanderstraeten L."/>
            <person name="Becker D."/>
            <person name="Lang D."/>
            <person name="Vosolsobe S."/>
            <person name="Rombauts S."/>
            <person name="Wilhelmsson P.K.I."/>
            <person name="Janitza P."/>
            <person name="Kern R."/>
            <person name="Heyl A."/>
            <person name="Rumpler F."/>
            <person name="Villalobos L.I.A.C."/>
            <person name="Clay J.M."/>
            <person name="Skokan R."/>
            <person name="Toyoda A."/>
            <person name="Suzuki Y."/>
            <person name="Kagoshima H."/>
            <person name="Schijlen E."/>
            <person name="Tajeshwar N."/>
            <person name="Catarino B."/>
            <person name="Hetherington A.J."/>
            <person name="Saltykova A."/>
            <person name="Bonnot C."/>
            <person name="Breuninger H."/>
            <person name="Symeonidi A."/>
            <person name="Radhakrishnan G.V."/>
            <person name="Van Nieuwerburgh F."/>
            <person name="Deforce D."/>
            <person name="Chang C."/>
            <person name="Karol K.G."/>
            <person name="Hedrich R."/>
            <person name="Ulvskov P."/>
            <person name="Glockner G."/>
            <person name="Delwiche C.F."/>
            <person name="Petrasek J."/>
            <person name="Van de Peer Y."/>
            <person name="Friml J."/>
            <person name="Beilby M."/>
            <person name="Dolan L."/>
            <person name="Kohara Y."/>
            <person name="Sugano S."/>
            <person name="Fujiyama A."/>
            <person name="Delaux P.-M."/>
            <person name="Quint M."/>
            <person name="TheiBen G."/>
            <person name="Hagemann M."/>
            <person name="Harholt J."/>
            <person name="Dunand C."/>
            <person name="Zachgo S."/>
            <person name="Langdale J."/>
            <person name="Maumus F."/>
            <person name="Straeten D.V.D."/>
            <person name="Gould S.B."/>
            <person name="Rensing S.A."/>
        </authorList>
    </citation>
    <scope>NUCLEOTIDE SEQUENCE [LARGE SCALE GENOMIC DNA]</scope>
    <source>
        <strain evidence="1 2">S276</strain>
    </source>
</reference>
<protein>
    <submittedName>
        <fullName evidence="1">Uncharacterized protein</fullName>
    </submittedName>
</protein>
<dbReference type="EMBL" id="BFEA01000033">
    <property type="protein sequence ID" value="GBG62892.1"/>
    <property type="molecule type" value="Genomic_DNA"/>
</dbReference>
<accession>A0A388JYP5</accession>
<gene>
    <name evidence="1" type="ORF">CBR_g34264</name>
</gene>
<dbReference type="Gramene" id="GBG62892">
    <property type="protein sequence ID" value="GBG62892"/>
    <property type="gene ID" value="CBR_g34264"/>
</dbReference>
<organism evidence="1 2">
    <name type="scientific">Chara braunii</name>
    <name type="common">Braun's stonewort</name>
    <dbReference type="NCBI Taxonomy" id="69332"/>
    <lineage>
        <taxon>Eukaryota</taxon>
        <taxon>Viridiplantae</taxon>
        <taxon>Streptophyta</taxon>
        <taxon>Charophyceae</taxon>
        <taxon>Charales</taxon>
        <taxon>Characeae</taxon>
        <taxon>Chara</taxon>
    </lineage>
</organism>
<evidence type="ECO:0000313" key="2">
    <source>
        <dbReference type="Proteomes" id="UP000265515"/>
    </source>
</evidence>
<evidence type="ECO:0000313" key="1">
    <source>
        <dbReference type="EMBL" id="GBG62892.1"/>
    </source>
</evidence>
<name>A0A388JYP5_CHABU</name>
<dbReference type="Proteomes" id="UP000265515">
    <property type="component" value="Unassembled WGS sequence"/>
</dbReference>
<sequence length="254" mass="29463">MEAIHIPLGAQETGAQGDRAQVPNDNVLEEKRVKQMMRACYEDGILPANIDGGTMEVNGREVTFVLNNSIDELKVRWLKARTVTVIFRDGAIFLPRRVKEDVIRAYKDGWMRDDTFGANFKRGRIKVESLNVASYVPRIQEITDWMLNKKTDFIDLGGTTYRTEFKPWMTRAEVRDWRMTIDDKFFWVVAVGVRLDEMVFLRDHVERAIGRVVKAHLPEAGEVDPKLVNLQFDIDSSRKEFMKDKIWIKPARET</sequence>
<proteinExistence type="predicted"/>
<keyword evidence="2" id="KW-1185">Reference proteome</keyword>
<comment type="caution">
    <text evidence="1">The sequence shown here is derived from an EMBL/GenBank/DDBJ whole genome shotgun (WGS) entry which is preliminary data.</text>
</comment>
<dbReference type="AlphaFoldDB" id="A0A388JYP5"/>